<feature type="transmembrane region" description="Helical" evidence="7">
    <location>
        <begin position="75"/>
        <end position="99"/>
    </location>
</feature>
<dbReference type="InterPro" id="IPR052954">
    <property type="entry name" value="GPCR-Ligand_Int"/>
</dbReference>
<dbReference type="GO" id="GO:0004930">
    <property type="term" value="F:G protein-coupled receptor activity"/>
    <property type="evidence" value="ECO:0007669"/>
    <property type="project" value="InterPro"/>
</dbReference>
<evidence type="ECO:0000256" key="2">
    <source>
        <dbReference type="ARBA" id="ARBA00010663"/>
    </source>
</evidence>
<keyword evidence="4 7" id="KW-1133">Transmembrane helix</keyword>
<dbReference type="Gene3D" id="1.20.1070.10">
    <property type="entry name" value="Rhodopsin 7-helix transmembrane proteins"/>
    <property type="match status" value="1"/>
</dbReference>
<evidence type="ECO:0000256" key="4">
    <source>
        <dbReference type="ARBA" id="ARBA00022989"/>
    </source>
</evidence>
<dbReference type="PANTHER" id="PTHR46641">
    <property type="entry name" value="FMRFAMIDE RECEPTOR-RELATED"/>
    <property type="match status" value="1"/>
</dbReference>
<sequence length="235" mass="26185">FSGVVSVICLVGVVSNTLNLTVFLRGNLKESHYTYLTVLSASDLTTVWLVFFSGLARGVLKDSLFWGCFDAFVHLPLGSASTSISILTLMLVTFERLVIIKAPVASMRLCTTTVARQASAMVILFSVIFSIPYCFTFIVKDGHIKYHHFAKSQYYSVHNWIRLVLFGFLPGVVLLLGNLLLLHSLRPRKYQQQSLHHQQPAPSFDSSPSSNSHNGISTPSLKRQKTHRGKNNNNN</sequence>
<dbReference type="Pfam" id="PF00001">
    <property type="entry name" value="7tm_1"/>
    <property type="match status" value="1"/>
</dbReference>
<dbReference type="InterPro" id="IPR017452">
    <property type="entry name" value="GPCR_Rhodpsn_7TM"/>
</dbReference>
<comment type="similarity">
    <text evidence="2">Belongs to the G-protein coupled receptor 1 family.</text>
</comment>
<feature type="transmembrane region" description="Helical" evidence="7">
    <location>
        <begin position="120"/>
        <end position="139"/>
    </location>
</feature>
<dbReference type="PROSITE" id="PS50262">
    <property type="entry name" value="G_PROTEIN_RECEP_F1_2"/>
    <property type="match status" value="1"/>
</dbReference>
<feature type="transmembrane region" description="Helical" evidence="7">
    <location>
        <begin position="159"/>
        <end position="182"/>
    </location>
</feature>
<feature type="domain" description="G-protein coupled receptors family 1 profile" evidence="8">
    <location>
        <begin position="15"/>
        <end position="235"/>
    </location>
</feature>
<evidence type="ECO:0000256" key="3">
    <source>
        <dbReference type="ARBA" id="ARBA00022692"/>
    </source>
</evidence>
<feature type="compositionally biased region" description="Basic residues" evidence="6">
    <location>
        <begin position="222"/>
        <end position="235"/>
    </location>
</feature>
<name>A0AAV2QX41_MEGNR</name>
<dbReference type="AlphaFoldDB" id="A0AAV2QX41"/>
<organism evidence="9 10">
    <name type="scientific">Meganyctiphanes norvegica</name>
    <name type="common">Northern krill</name>
    <name type="synonym">Thysanopoda norvegica</name>
    <dbReference type="NCBI Taxonomy" id="48144"/>
    <lineage>
        <taxon>Eukaryota</taxon>
        <taxon>Metazoa</taxon>
        <taxon>Ecdysozoa</taxon>
        <taxon>Arthropoda</taxon>
        <taxon>Crustacea</taxon>
        <taxon>Multicrustacea</taxon>
        <taxon>Malacostraca</taxon>
        <taxon>Eumalacostraca</taxon>
        <taxon>Eucarida</taxon>
        <taxon>Euphausiacea</taxon>
        <taxon>Euphausiidae</taxon>
        <taxon>Meganyctiphanes</taxon>
    </lineage>
</organism>
<dbReference type="PANTHER" id="PTHR46641:SF25">
    <property type="entry name" value="CNMAMIDE RECEPTOR-RELATED"/>
    <property type="match status" value="1"/>
</dbReference>
<feature type="transmembrane region" description="Helical" evidence="7">
    <location>
        <begin position="33"/>
        <end position="55"/>
    </location>
</feature>
<evidence type="ECO:0000313" key="9">
    <source>
        <dbReference type="EMBL" id="CAL4098665.1"/>
    </source>
</evidence>
<keyword evidence="5 7" id="KW-0472">Membrane</keyword>
<evidence type="ECO:0000256" key="5">
    <source>
        <dbReference type="ARBA" id="ARBA00023136"/>
    </source>
</evidence>
<comment type="caution">
    <text evidence="9">The sequence shown here is derived from an EMBL/GenBank/DDBJ whole genome shotgun (WGS) entry which is preliminary data.</text>
</comment>
<evidence type="ECO:0000256" key="1">
    <source>
        <dbReference type="ARBA" id="ARBA00004370"/>
    </source>
</evidence>
<feature type="compositionally biased region" description="Low complexity" evidence="6">
    <location>
        <begin position="200"/>
        <end position="212"/>
    </location>
</feature>
<evidence type="ECO:0000256" key="7">
    <source>
        <dbReference type="SAM" id="Phobius"/>
    </source>
</evidence>
<feature type="region of interest" description="Disordered" evidence="6">
    <location>
        <begin position="196"/>
        <end position="235"/>
    </location>
</feature>
<dbReference type="EMBL" id="CAXKWB010010613">
    <property type="protein sequence ID" value="CAL4098665.1"/>
    <property type="molecule type" value="Genomic_DNA"/>
</dbReference>
<keyword evidence="3 7" id="KW-0812">Transmembrane</keyword>
<evidence type="ECO:0000313" key="10">
    <source>
        <dbReference type="Proteomes" id="UP001497623"/>
    </source>
</evidence>
<dbReference type="InterPro" id="IPR000276">
    <property type="entry name" value="GPCR_Rhodpsn"/>
</dbReference>
<reference evidence="9 10" key="1">
    <citation type="submission" date="2024-05" db="EMBL/GenBank/DDBJ databases">
        <authorList>
            <person name="Wallberg A."/>
        </authorList>
    </citation>
    <scope>NUCLEOTIDE SEQUENCE [LARGE SCALE GENOMIC DNA]</scope>
</reference>
<proteinExistence type="inferred from homology"/>
<dbReference type="Proteomes" id="UP001497623">
    <property type="component" value="Unassembled WGS sequence"/>
</dbReference>
<protein>
    <recommendedName>
        <fullName evidence="8">G-protein coupled receptors family 1 profile domain-containing protein</fullName>
    </recommendedName>
</protein>
<gene>
    <name evidence="9" type="ORF">MNOR_LOCUS16294</name>
</gene>
<dbReference type="SUPFAM" id="SSF81321">
    <property type="entry name" value="Family A G protein-coupled receptor-like"/>
    <property type="match status" value="1"/>
</dbReference>
<accession>A0AAV2QX41</accession>
<keyword evidence="10" id="KW-1185">Reference proteome</keyword>
<dbReference type="GO" id="GO:0016020">
    <property type="term" value="C:membrane"/>
    <property type="evidence" value="ECO:0007669"/>
    <property type="project" value="UniProtKB-SubCell"/>
</dbReference>
<evidence type="ECO:0000256" key="6">
    <source>
        <dbReference type="SAM" id="MobiDB-lite"/>
    </source>
</evidence>
<feature type="non-terminal residue" evidence="9">
    <location>
        <position position="1"/>
    </location>
</feature>
<feature type="non-terminal residue" evidence="9">
    <location>
        <position position="235"/>
    </location>
</feature>
<comment type="subcellular location">
    <subcellularLocation>
        <location evidence="1">Membrane</location>
    </subcellularLocation>
</comment>
<evidence type="ECO:0000259" key="8">
    <source>
        <dbReference type="PROSITE" id="PS50262"/>
    </source>
</evidence>